<reference evidence="3" key="3">
    <citation type="submission" date="2024-01" db="EMBL/GenBank/DDBJ databases">
        <authorList>
            <person name="Coelho M.A."/>
            <person name="David-Palma M."/>
            <person name="Shea T."/>
            <person name="Sun S."/>
            <person name="Cuomo C.A."/>
            <person name="Heitman J."/>
        </authorList>
    </citation>
    <scope>NUCLEOTIDE SEQUENCE</scope>
    <source>
        <strain evidence="3">CBS 7841</strain>
    </source>
</reference>
<feature type="compositionally biased region" description="Acidic residues" evidence="1">
    <location>
        <begin position="136"/>
        <end position="148"/>
    </location>
</feature>
<reference evidence="3" key="2">
    <citation type="journal article" date="2022" name="Elife">
        <title>Obligate sexual reproduction of a homothallic fungus closely related to the Cryptococcus pathogenic species complex.</title>
        <authorList>
            <person name="Passer A.R."/>
            <person name="Clancey S.A."/>
            <person name="Shea T."/>
            <person name="David-Palma M."/>
            <person name="Averette A.F."/>
            <person name="Boekhout T."/>
            <person name="Porcel B.M."/>
            <person name="Nowrousian M."/>
            <person name="Cuomo C.A."/>
            <person name="Sun S."/>
            <person name="Heitman J."/>
            <person name="Coelho M.A."/>
        </authorList>
    </citation>
    <scope>NUCLEOTIDE SEQUENCE</scope>
    <source>
        <strain evidence="3">CBS 7841</strain>
    </source>
</reference>
<feature type="region of interest" description="Disordered" evidence="1">
    <location>
        <begin position="134"/>
        <end position="173"/>
    </location>
</feature>
<dbReference type="InterPro" id="IPR013665">
    <property type="entry name" value="Sfi1_dom"/>
</dbReference>
<sequence>MFSASTSTTRSAYTDSSAGLLANVDLDIVEAIFERGRYATTFPQIFRPYTEVLKESGISPTSDSTYYNFLLKIGVIKAPTWGDKWDLWKTAHTNGTFQPSFASDDETRSTSHKSFASSQLPEVRRRVPFLASASSDLDEGYTGEEESDVDIRPSPHKELPRNGIPEKTVDDSVSGLTDMTGEDLISFDPPIRTSTPIYAQHYHRSPAYITSETSHSFGQSDDTIISLEKPHSTTPRTQAAIAPRHKPQTLSWIDKIDDFPFEARRALEEKADVFYRYGLLWRCWNMWFKTSEWYRITYKNIIVARNNLLFRQILEIWRSTTQHLLALSIKAKEHHERYLKIFVYRTWLLHLKNRDLTRIEAQWQYEKDRQRTQMSFVEWKAKWEKRRLIRWKKDMETKEIKLAEKRRKASLQVMFTRWRVEARARVLLDSRNLNLLSCMFRNWNTLCSQRRHLKSLLISSELQMKKKLFDIWKKRAVLVPLSKDVMVMVNRRQMQKIWDVWCLKAHHNREASSLRRRKMLLSIMNRWKVEHRRKLSMDRKAAAFDKVRLLQNSLKIWRVTSREILFKQIKEKRLLSISWREWKSGMKRVERLKILAEQLSQTRRMRILQSMLTRWRSYLSSIHTLFVQSSLVYRHNLLARCFTKWRSSCHTVMANKSRAERAHDFFSLRITFRVWRGERAKRRAERWAVEKDRKRMWNAFRKWRVLTSKYTDLVKREIVFHKYYDKQTKQRVLTQWTNRVIEVKDRELRVVRQRDNKLMRYALKNWQSRINDIKALRKKSDDLYEIYENENMRRVFSFWRSRTRRAKRLRIAIERSLVERENRLLRYVWNKWYEKRREKELEAIEREVEFLHENVILFAVMDKWKASTEMLPGITADGIRLKSHVWTTWRMALAQRKKAKRLKKERDSKILAEIFGLWRDAANHKCLANARRVRGRARPSAANQFINPNRSPPYILSRANRPHKHSKSSVVDSLNGSTTLGPTPSDHHETAESVHSEPVYSRLREELGSKRRGGSEEPHTQPQTDERREWQNEKKLVDVNAGIERPSSGSEILRALRGVMPGR</sequence>
<dbReference type="KEGG" id="cdep:91084325"/>
<name>A0AAJ8JMG3_9TREE</name>
<dbReference type="RefSeq" id="XP_066065673.1">
    <property type="nucleotide sequence ID" value="XM_066209576.1"/>
</dbReference>
<feature type="compositionally biased region" description="Polar residues" evidence="1">
    <location>
        <begin position="968"/>
        <end position="982"/>
    </location>
</feature>
<feature type="compositionally biased region" description="Basic and acidic residues" evidence="1">
    <location>
        <begin position="1002"/>
        <end position="1037"/>
    </location>
</feature>
<feature type="region of interest" description="Disordered" evidence="1">
    <location>
        <begin position="932"/>
        <end position="1048"/>
    </location>
</feature>
<accession>A0AAJ8JMG3</accession>
<dbReference type="EMBL" id="CP143784">
    <property type="protein sequence ID" value="WVN84972.1"/>
    <property type="molecule type" value="Genomic_DNA"/>
</dbReference>
<dbReference type="AlphaFoldDB" id="A0AAJ8JMG3"/>
<organism evidence="3 4">
    <name type="scientific">Cryptococcus depauperatus CBS 7841</name>
    <dbReference type="NCBI Taxonomy" id="1295531"/>
    <lineage>
        <taxon>Eukaryota</taxon>
        <taxon>Fungi</taxon>
        <taxon>Dikarya</taxon>
        <taxon>Basidiomycota</taxon>
        <taxon>Agaricomycotina</taxon>
        <taxon>Tremellomycetes</taxon>
        <taxon>Tremellales</taxon>
        <taxon>Cryptococcaceae</taxon>
        <taxon>Cryptococcus</taxon>
    </lineage>
</organism>
<gene>
    <name evidence="3" type="ORF">L203_100109</name>
</gene>
<feature type="domain" description="Sfi1 spindle body" evidence="2">
    <location>
        <begin position="464"/>
        <end position="686"/>
    </location>
</feature>
<keyword evidence="4" id="KW-1185">Reference proteome</keyword>
<feature type="compositionally biased region" description="Basic and acidic residues" evidence="1">
    <location>
        <begin position="149"/>
        <end position="160"/>
    </location>
</feature>
<feature type="domain" description="Sfi1 spindle body" evidence="2">
    <location>
        <begin position="692"/>
        <end position="835"/>
    </location>
</feature>
<reference evidence="3" key="1">
    <citation type="submission" date="2016-06" db="EMBL/GenBank/DDBJ databases">
        <authorList>
            <person name="Cuomo C."/>
            <person name="Litvintseva A."/>
            <person name="Heitman J."/>
            <person name="Chen Y."/>
            <person name="Sun S."/>
            <person name="Springer D."/>
            <person name="Dromer F."/>
            <person name="Young S."/>
            <person name="Zeng Q."/>
            <person name="Chapman S."/>
            <person name="Gujja S."/>
            <person name="Saif S."/>
            <person name="Birren B."/>
        </authorList>
    </citation>
    <scope>NUCLEOTIDE SEQUENCE</scope>
    <source>
        <strain evidence="3">CBS 7841</strain>
    </source>
</reference>
<evidence type="ECO:0000256" key="1">
    <source>
        <dbReference type="SAM" id="MobiDB-lite"/>
    </source>
</evidence>
<protein>
    <recommendedName>
        <fullName evidence="2">Sfi1 spindle body domain-containing protein</fullName>
    </recommendedName>
</protein>
<evidence type="ECO:0000259" key="2">
    <source>
        <dbReference type="Pfam" id="PF08457"/>
    </source>
</evidence>
<dbReference type="GeneID" id="91084325"/>
<evidence type="ECO:0000313" key="3">
    <source>
        <dbReference type="EMBL" id="WVN84972.1"/>
    </source>
</evidence>
<evidence type="ECO:0000313" key="4">
    <source>
        <dbReference type="Proteomes" id="UP000094043"/>
    </source>
</evidence>
<feature type="compositionally biased region" description="Basic and acidic residues" evidence="1">
    <location>
        <begin position="985"/>
        <end position="995"/>
    </location>
</feature>
<feature type="region of interest" description="Disordered" evidence="1">
    <location>
        <begin position="99"/>
        <end position="119"/>
    </location>
</feature>
<dbReference type="Pfam" id="PF08457">
    <property type="entry name" value="Sfi1"/>
    <property type="match status" value="2"/>
</dbReference>
<proteinExistence type="predicted"/>
<dbReference type="Proteomes" id="UP000094043">
    <property type="component" value="Chromosome 1"/>
</dbReference>